<reference evidence="3 4" key="1">
    <citation type="journal article" date="2018" name="PLoS Genet.">
        <title>Population sequencing reveals clonal diversity and ancestral inbreeding in the grapevine cultivar Chardonnay.</title>
        <authorList>
            <person name="Roach M.J."/>
            <person name="Johnson D.L."/>
            <person name="Bohlmann J."/>
            <person name="van Vuuren H.J."/>
            <person name="Jones S.J."/>
            <person name="Pretorius I.S."/>
            <person name="Schmidt S.A."/>
            <person name="Borneman A.R."/>
        </authorList>
    </citation>
    <scope>NUCLEOTIDE SEQUENCE [LARGE SCALE GENOMIC DNA]</scope>
    <source>
        <strain evidence="4">cv. Chardonnay</strain>
        <tissue evidence="3">Leaf</tissue>
    </source>
</reference>
<comment type="caution">
    <text evidence="3">The sequence shown here is derived from an EMBL/GenBank/DDBJ whole genome shotgun (WGS) entry which is preliminary data.</text>
</comment>
<protein>
    <submittedName>
        <fullName evidence="3">Putative disease resistance RPP13-like protein 1</fullName>
    </submittedName>
</protein>
<dbReference type="PANTHER" id="PTHR36766">
    <property type="entry name" value="PLANT BROAD-SPECTRUM MILDEW RESISTANCE PROTEIN RPW8"/>
    <property type="match status" value="1"/>
</dbReference>
<evidence type="ECO:0000313" key="4">
    <source>
        <dbReference type="Proteomes" id="UP000288805"/>
    </source>
</evidence>
<gene>
    <name evidence="3" type="primary">RPPL1_151</name>
    <name evidence="3" type="ORF">CK203_043816</name>
</gene>
<dbReference type="AlphaFoldDB" id="A0A438HW67"/>
<evidence type="ECO:0000313" key="3">
    <source>
        <dbReference type="EMBL" id="RVW88685.1"/>
    </source>
</evidence>
<dbReference type="GO" id="GO:0006952">
    <property type="term" value="P:defense response"/>
    <property type="evidence" value="ECO:0007669"/>
    <property type="project" value="UniProtKB-KW"/>
</dbReference>
<dbReference type="Gene3D" id="3.80.10.10">
    <property type="entry name" value="Ribonuclease Inhibitor"/>
    <property type="match status" value="2"/>
</dbReference>
<keyword evidence="1" id="KW-0611">Plant defense</keyword>
<dbReference type="Gene3D" id="3.40.50.300">
    <property type="entry name" value="P-loop containing nucleotide triphosphate hydrolases"/>
    <property type="match status" value="1"/>
</dbReference>
<dbReference type="SUPFAM" id="SSF52058">
    <property type="entry name" value="L domain-like"/>
    <property type="match status" value="2"/>
</dbReference>
<organism evidence="3 4">
    <name type="scientific">Vitis vinifera</name>
    <name type="common">Grape</name>
    <dbReference type="NCBI Taxonomy" id="29760"/>
    <lineage>
        <taxon>Eukaryota</taxon>
        <taxon>Viridiplantae</taxon>
        <taxon>Streptophyta</taxon>
        <taxon>Embryophyta</taxon>
        <taxon>Tracheophyta</taxon>
        <taxon>Spermatophyta</taxon>
        <taxon>Magnoliopsida</taxon>
        <taxon>eudicotyledons</taxon>
        <taxon>Gunneridae</taxon>
        <taxon>Pentapetalae</taxon>
        <taxon>rosids</taxon>
        <taxon>Vitales</taxon>
        <taxon>Vitaceae</taxon>
        <taxon>Viteae</taxon>
        <taxon>Vitis</taxon>
    </lineage>
</organism>
<name>A0A438HW67_VITVI</name>
<evidence type="ECO:0000259" key="2">
    <source>
        <dbReference type="Pfam" id="PF00931"/>
    </source>
</evidence>
<dbReference type="Proteomes" id="UP000288805">
    <property type="component" value="Unassembled WGS sequence"/>
</dbReference>
<sequence>MLLKDEAGDQSNFGVIPIVGIGGMGKTTLARFIYRDDVIVKRFEPRVWVCVSDESDVEKLTKAILNAVSPDEIRDGDDFNQVQLKLSKNLGGKRFLLVLDGVWNIKSYEQWSQLRAPLKSGERGSKVIVTTRDTNVASLMRADNYHHFLSPLSNDDCWLYRSTLIIRRNATRVQRKLNKLPMGIANLINLRHLDMSSTMMLEEMPYQVDNLINLQTLSKFFLSKGNGSQIKELKNLLNLRGELAISGLDDVVDPRDVAYINLKERPNVEDLVMVGWEIPRTQKWCTCNLIHCKKCASLPPLGRLSLLKHLEIEGMNEIKIIGDEFYGEIAKPFGSFEYLKFKDMPEWKDWVIRKLGSQELFSCLRKLLIIKCPKLSNLPGRLSCLVNLDVKERQELSISIPQFPFLTCLKVNRCNEGMLKGRVVDVPSLTRLYIEKILEPSCIWEGLAQPLTALEDLGLYQCDELACLRGLENLGGLRRLWILSCEGVRTCQMDCTPAFTSLTDLGILNCPKLVTFPDTGLPPMLRSLRVKNCPSLIGFPKGKLPTTLKKLWIENCEKLESLPEGIMHYASSDNNNTCSVEWLSIWEFSSLKSILRGHVPSTLGSLSFWKCKQLESIPGENVAKSHIFT</sequence>
<accession>A0A438HW67</accession>
<dbReference type="InterPro" id="IPR032675">
    <property type="entry name" value="LRR_dom_sf"/>
</dbReference>
<evidence type="ECO:0000256" key="1">
    <source>
        <dbReference type="ARBA" id="ARBA00022821"/>
    </source>
</evidence>
<dbReference type="PRINTS" id="PR00364">
    <property type="entry name" value="DISEASERSIST"/>
</dbReference>
<dbReference type="Pfam" id="PF00931">
    <property type="entry name" value="NB-ARC"/>
    <property type="match status" value="1"/>
</dbReference>
<feature type="domain" description="NB-ARC" evidence="2">
    <location>
        <begin position="10"/>
        <end position="159"/>
    </location>
</feature>
<proteinExistence type="predicted"/>
<dbReference type="PANTHER" id="PTHR36766:SF40">
    <property type="entry name" value="DISEASE RESISTANCE PROTEIN RGA3"/>
    <property type="match status" value="1"/>
</dbReference>
<dbReference type="FunFam" id="3.40.50.300:FF:001091">
    <property type="entry name" value="Probable disease resistance protein At1g61300"/>
    <property type="match status" value="1"/>
</dbReference>
<dbReference type="InterPro" id="IPR027417">
    <property type="entry name" value="P-loop_NTPase"/>
</dbReference>
<dbReference type="GO" id="GO:0043531">
    <property type="term" value="F:ADP binding"/>
    <property type="evidence" value="ECO:0007669"/>
    <property type="project" value="InterPro"/>
</dbReference>
<dbReference type="EMBL" id="QGNW01000171">
    <property type="protein sequence ID" value="RVW88685.1"/>
    <property type="molecule type" value="Genomic_DNA"/>
</dbReference>
<dbReference type="SUPFAM" id="SSF52540">
    <property type="entry name" value="P-loop containing nucleoside triphosphate hydrolases"/>
    <property type="match status" value="1"/>
</dbReference>
<dbReference type="InterPro" id="IPR002182">
    <property type="entry name" value="NB-ARC"/>
</dbReference>